<evidence type="ECO:0000313" key="1">
    <source>
        <dbReference type="EMBL" id="PZO81535.1"/>
    </source>
</evidence>
<reference evidence="1 2" key="1">
    <citation type="submission" date="2017-08" db="EMBL/GenBank/DDBJ databases">
        <title>Infants hospitalized years apart are colonized by the same room-sourced microbial strains.</title>
        <authorList>
            <person name="Brooks B."/>
            <person name="Olm M.R."/>
            <person name="Firek B.A."/>
            <person name="Baker R."/>
            <person name="Thomas B.C."/>
            <person name="Morowitz M.J."/>
            <person name="Banfield J.F."/>
        </authorList>
    </citation>
    <scope>NUCLEOTIDE SEQUENCE [LARGE SCALE GENOMIC DNA]</scope>
    <source>
        <strain evidence="1">S2_018_000_R2_104</strain>
    </source>
</reference>
<protein>
    <recommendedName>
        <fullName evidence="3">DUF1223 domain-containing protein</fullName>
    </recommendedName>
</protein>
<name>A0A2W5BEM4_9BACT</name>
<organism evidence="1 2">
    <name type="scientific">Micavibrio aeruginosavorus</name>
    <dbReference type="NCBI Taxonomy" id="349221"/>
    <lineage>
        <taxon>Bacteria</taxon>
        <taxon>Pseudomonadati</taxon>
        <taxon>Bdellovibrionota</taxon>
        <taxon>Bdellovibrionia</taxon>
        <taxon>Bdellovibrionales</taxon>
        <taxon>Pseudobdellovibrionaceae</taxon>
        <taxon>Micavibrio</taxon>
    </lineage>
</organism>
<dbReference type="SUPFAM" id="SSF52833">
    <property type="entry name" value="Thioredoxin-like"/>
    <property type="match status" value="1"/>
</dbReference>
<dbReference type="Pfam" id="PF06764">
    <property type="entry name" value="DUF1223"/>
    <property type="match status" value="1"/>
</dbReference>
<dbReference type="AlphaFoldDB" id="A0A2W5BEM4"/>
<evidence type="ECO:0008006" key="3">
    <source>
        <dbReference type="Google" id="ProtNLM"/>
    </source>
</evidence>
<dbReference type="InterPro" id="IPR010634">
    <property type="entry name" value="DUF1223"/>
</dbReference>
<evidence type="ECO:0000313" key="2">
    <source>
        <dbReference type="Proteomes" id="UP000249557"/>
    </source>
</evidence>
<comment type="caution">
    <text evidence="1">The sequence shown here is derived from an EMBL/GenBank/DDBJ whole genome shotgun (WGS) entry which is preliminary data.</text>
</comment>
<feature type="non-terminal residue" evidence="1">
    <location>
        <position position="1"/>
    </location>
</feature>
<dbReference type="Proteomes" id="UP000249557">
    <property type="component" value="Unassembled WGS sequence"/>
</dbReference>
<sequence>HHQDEKDKGDLGTQSKGPMDQCVFRQWTYRSGGKNQKDITLSIPNFVINGYDRMGADSVAAFEQMLNSYGYAYRNRSLEVFMRWKDDDTITVHLPQSPKENVEINASVWIVRYKDLEVERVDSGINKGRVLRFSNIVQDVRHIAKWHGQTRTLDIDVPKAPGGDERGGYVVLVQQMMGEPVLAAGKLADYPVAGDKKPAAAAAAPTRN</sequence>
<accession>A0A2W5BEM4</accession>
<gene>
    <name evidence="1" type="ORF">DI626_10775</name>
</gene>
<dbReference type="InterPro" id="IPR036249">
    <property type="entry name" value="Thioredoxin-like_sf"/>
</dbReference>
<proteinExistence type="predicted"/>
<dbReference type="EMBL" id="QFNK01000300">
    <property type="protein sequence ID" value="PZO81535.1"/>
    <property type="molecule type" value="Genomic_DNA"/>
</dbReference>